<keyword evidence="1" id="KW-1133">Transmembrane helix</keyword>
<dbReference type="Proteomes" id="UP001367508">
    <property type="component" value="Unassembled WGS sequence"/>
</dbReference>
<keyword evidence="3" id="KW-1185">Reference proteome</keyword>
<evidence type="ECO:0000313" key="2">
    <source>
        <dbReference type="EMBL" id="KAK7320647.1"/>
    </source>
</evidence>
<feature type="transmembrane region" description="Helical" evidence="1">
    <location>
        <begin position="62"/>
        <end position="88"/>
    </location>
</feature>
<accession>A0AAN9KQQ8</accession>
<dbReference type="AlphaFoldDB" id="A0AAN9KQQ8"/>
<keyword evidence="1" id="KW-0472">Membrane</keyword>
<gene>
    <name evidence="2" type="ORF">VNO77_30310</name>
</gene>
<reference evidence="2 3" key="1">
    <citation type="submission" date="2024-01" db="EMBL/GenBank/DDBJ databases">
        <title>The genomes of 5 underutilized Papilionoideae crops provide insights into root nodulation and disease resistanc.</title>
        <authorList>
            <person name="Jiang F."/>
        </authorList>
    </citation>
    <scope>NUCLEOTIDE SEQUENCE [LARGE SCALE GENOMIC DNA]</scope>
    <source>
        <strain evidence="2">LVBAO_FW01</strain>
        <tissue evidence="2">Leaves</tissue>
    </source>
</reference>
<dbReference type="EMBL" id="JAYMYQ010000007">
    <property type="protein sequence ID" value="KAK7320647.1"/>
    <property type="molecule type" value="Genomic_DNA"/>
</dbReference>
<keyword evidence="1" id="KW-0812">Transmembrane</keyword>
<sequence length="90" mass="9901">MHEEIAEESISVGKYPFEAICGSNVAEAMISHKKQALTQVMQVYPLKNLQSSSNACAVEDQFALLVVLVASPYLKWLFAVACFIGQVFMS</sequence>
<evidence type="ECO:0000313" key="3">
    <source>
        <dbReference type="Proteomes" id="UP001367508"/>
    </source>
</evidence>
<name>A0AAN9KQQ8_CANGL</name>
<organism evidence="2 3">
    <name type="scientific">Canavalia gladiata</name>
    <name type="common">Sword bean</name>
    <name type="synonym">Dolichos gladiatus</name>
    <dbReference type="NCBI Taxonomy" id="3824"/>
    <lineage>
        <taxon>Eukaryota</taxon>
        <taxon>Viridiplantae</taxon>
        <taxon>Streptophyta</taxon>
        <taxon>Embryophyta</taxon>
        <taxon>Tracheophyta</taxon>
        <taxon>Spermatophyta</taxon>
        <taxon>Magnoliopsida</taxon>
        <taxon>eudicotyledons</taxon>
        <taxon>Gunneridae</taxon>
        <taxon>Pentapetalae</taxon>
        <taxon>rosids</taxon>
        <taxon>fabids</taxon>
        <taxon>Fabales</taxon>
        <taxon>Fabaceae</taxon>
        <taxon>Papilionoideae</taxon>
        <taxon>50 kb inversion clade</taxon>
        <taxon>NPAAA clade</taxon>
        <taxon>indigoferoid/millettioid clade</taxon>
        <taxon>Phaseoleae</taxon>
        <taxon>Canavalia</taxon>
    </lineage>
</organism>
<comment type="caution">
    <text evidence="2">The sequence shown here is derived from an EMBL/GenBank/DDBJ whole genome shotgun (WGS) entry which is preliminary data.</text>
</comment>
<evidence type="ECO:0000256" key="1">
    <source>
        <dbReference type="SAM" id="Phobius"/>
    </source>
</evidence>
<protein>
    <submittedName>
        <fullName evidence="2">Uncharacterized protein</fullName>
    </submittedName>
</protein>
<proteinExistence type="predicted"/>